<sequence>MKTFVHAGARGLHCISNAARTLPSSFSSGRSEAGRLRYHRNPPGCAQLEEPAWSSLSVALQWGVSRPLPRTRRKARVSRQRRYDTTRRYDTRRVARAERASPQRRQLGLAKTGRLGSREDRQAGRGPGDRPGDLGMKAPRTSASVSVRAGVRSTVTLACLDLRIPILRSAISSHLDHEPTKSACRPQATTTTTTTWSGEDPETTTTAVGQSLPVGSREPEMRLAVSALRLRMLGLASTLVTTSHADELGHLPGTTGWLRAGFLLLRSTAASAPASIAAPAAARTSFRRCRIAR</sequence>
<evidence type="ECO:0000256" key="1">
    <source>
        <dbReference type="SAM" id="MobiDB-lite"/>
    </source>
</evidence>
<feature type="region of interest" description="Disordered" evidence="1">
    <location>
        <begin position="175"/>
        <end position="208"/>
    </location>
</feature>
<proteinExistence type="predicted"/>
<reference evidence="2 3" key="1">
    <citation type="submission" date="2018-03" db="EMBL/GenBank/DDBJ databases">
        <authorList>
            <person name="Guldener U."/>
        </authorList>
    </citation>
    <scope>NUCLEOTIDE SEQUENCE [LARGE SCALE GENOMIC DNA]</scope>
    <source>
        <strain evidence="2 3">DAOM196992</strain>
    </source>
</reference>
<protein>
    <submittedName>
        <fullName evidence="2">Uncharacterized protein</fullName>
    </submittedName>
</protein>
<keyword evidence="3" id="KW-1185">Reference proteome</keyword>
<name>A0A5C3F7L4_9BASI</name>
<dbReference type="Proteomes" id="UP000323386">
    <property type="component" value="Unassembled WGS sequence"/>
</dbReference>
<dbReference type="EMBL" id="OOIP01000015">
    <property type="protein sequence ID" value="SPO39715.1"/>
    <property type="molecule type" value="Genomic_DNA"/>
</dbReference>
<organism evidence="2 3">
    <name type="scientific">Pseudozyma flocculosa</name>
    <dbReference type="NCBI Taxonomy" id="84751"/>
    <lineage>
        <taxon>Eukaryota</taxon>
        <taxon>Fungi</taxon>
        <taxon>Dikarya</taxon>
        <taxon>Basidiomycota</taxon>
        <taxon>Ustilaginomycotina</taxon>
        <taxon>Ustilaginomycetes</taxon>
        <taxon>Ustilaginales</taxon>
        <taxon>Ustilaginaceae</taxon>
        <taxon>Pseudozyma</taxon>
    </lineage>
</organism>
<feature type="region of interest" description="Disordered" evidence="1">
    <location>
        <begin position="69"/>
        <end position="145"/>
    </location>
</feature>
<feature type="compositionally biased region" description="Basic residues" evidence="1">
    <location>
        <begin position="69"/>
        <end position="80"/>
    </location>
</feature>
<feature type="compositionally biased region" description="Basic and acidic residues" evidence="1">
    <location>
        <begin position="116"/>
        <end position="132"/>
    </location>
</feature>
<evidence type="ECO:0000313" key="2">
    <source>
        <dbReference type="EMBL" id="SPO39715.1"/>
    </source>
</evidence>
<evidence type="ECO:0000313" key="3">
    <source>
        <dbReference type="Proteomes" id="UP000323386"/>
    </source>
</evidence>
<dbReference type="AlphaFoldDB" id="A0A5C3F7L4"/>
<gene>
    <name evidence="2" type="ORF">PSFLO_05196</name>
</gene>
<accession>A0A5C3F7L4</accession>
<feature type="compositionally biased region" description="Low complexity" evidence="1">
    <location>
        <begin position="189"/>
        <end position="206"/>
    </location>
</feature>
<feature type="compositionally biased region" description="Basic and acidic residues" evidence="1">
    <location>
        <begin position="81"/>
        <end position="101"/>
    </location>
</feature>